<dbReference type="EC" id="2.7.7.72" evidence="11"/>
<evidence type="ECO:0000256" key="10">
    <source>
        <dbReference type="ARBA" id="ARBA00022884"/>
    </source>
</evidence>
<dbReference type="GO" id="GO:0001680">
    <property type="term" value="P:tRNA 3'-terminal CCA addition"/>
    <property type="evidence" value="ECO:0007669"/>
    <property type="project" value="UniProtKB-UniRule"/>
</dbReference>
<dbReference type="GO" id="GO:0004810">
    <property type="term" value="F:CCA tRNA nucleotidyltransferase activity"/>
    <property type="evidence" value="ECO:0007669"/>
    <property type="project" value="UniProtKB-UniRule"/>
</dbReference>
<feature type="domain" description="Poly A polymerase head" evidence="12">
    <location>
        <begin position="27"/>
        <end position="147"/>
    </location>
</feature>
<comment type="function">
    <text evidence="11">Catalyzes the addition and repair of the essential 3'-terminal CCA sequence in tRNAs without using a nucleic acid template. Adds these three nucleotides in the order of C, C, and A to the tRNA nucleotide-73, using CTP and ATP as substrates and producing inorganic pyrophosphate. tRNA 3'-terminal CCA addition is required both for tRNA processing and repair. Also involved in tRNA surveillance by mediating tandem CCA addition to generate a CCACCA at the 3' terminus of unstable tRNAs. While stable tRNAs receive only 3'-terminal CCA, unstable tRNAs are marked with CCACCA and rapidly degraded.</text>
</comment>
<dbReference type="InterPro" id="IPR032828">
    <property type="entry name" value="PolyA_RNA-bd"/>
</dbReference>
<evidence type="ECO:0000256" key="4">
    <source>
        <dbReference type="ARBA" id="ARBA00022695"/>
    </source>
</evidence>
<comment type="similarity">
    <text evidence="11">Belongs to the tRNA nucleotidyltransferase/poly(A) polymerase family. Bacterial CCA-adding enzyme type 3 subfamily.</text>
</comment>
<evidence type="ECO:0000256" key="9">
    <source>
        <dbReference type="ARBA" id="ARBA00022842"/>
    </source>
</evidence>
<keyword evidence="2 11" id="KW-0808">Transferase</keyword>
<evidence type="ECO:0000256" key="6">
    <source>
        <dbReference type="ARBA" id="ARBA00022741"/>
    </source>
</evidence>
<dbReference type="GO" id="GO:0000049">
    <property type="term" value="F:tRNA binding"/>
    <property type="evidence" value="ECO:0007669"/>
    <property type="project" value="UniProtKB-UniRule"/>
</dbReference>
<comment type="subunit">
    <text evidence="11">Homodimer.</text>
</comment>
<feature type="binding site" evidence="11">
    <location>
        <position position="168"/>
    </location>
    <ligand>
        <name>CTP</name>
        <dbReference type="ChEBI" id="CHEBI:37563"/>
    </ligand>
</feature>
<feature type="domain" description="tRNA nucleotidyltransferase/poly(A) polymerase RNA and SrmB- binding" evidence="13">
    <location>
        <begin position="174"/>
        <end position="232"/>
    </location>
</feature>
<keyword evidence="8 11" id="KW-0067">ATP-binding</keyword>
<evidence type="ECO:0000256" key="1">
    <source>
        <dbReference type="ARBA" id="ARBA00001946"/>
    </source>
</evidence>
<dbReference type="Gene3D" id="3.30.460.10">
    <property type="entry name" value="Beta Polymerase, domain 2"/>
    <property type="match status" value="1"/>
</dbReference>
<comment type="cofactor">
    <cofactor evidence="1 11">
        <name>Mg(2+)</name>
        <dbReference type="ChEBI" id="CHEBI:18420"/>
    </cofactor>
</comment>
<reference evidence="16" key="2">
    <citation type="journal article" date="2020" name="Int. Dairy J.">
        <title>Lactic acid bacterial diversity in Brie cheese focusing on salt concentration and pH of isolation medium and characterisation of halophilic and alkaliphilic lactic acid bacterial isolates.</title>
        <authorList>
            <person name="Unno R."/>
            <person name="Matsutani M."/>
            <person name="Suzuki T."/>
            <person name="Kodama K."/>
            <person name="Matsushita H."/>
            <person name="Yamasato K."/>
            <person name="Koizumi Y."/>
            <person name="Ishikawa M."/>
        </authorList>
    </citation>
    <scope>NUCLEOTIDE SEQUENCE</scope>
    <source>
        <strain evidence="16">7C1</strain>
        <strain evidence="15">8C4</strain>
    </source>
</reference>
<keyword evidence="3 11" id="KW-0819">tRNA processing</keyword>
<sequence length="402" mass="46484">MKLKKIPAEYQQALPILKKIEQAGHEAYFVGGSVRDVLLNQPIHDVDIATSAFPAEIKQIFSKTIDVGIEHGTVLVLERSGQYEITTFRTESIYQDFRRPEHVEFVRSLKEDLKRRDFTINAFAIREDGEIIDLFDGLKDLDDRILRAVGDPHERFYEDALRMMRGLRFVSQLGFDLEKETFSAIKENHQLLKKISIERINVEFVKLLLGNYRKKGVQTLVESQCFEYCPALAGKKEELLSFAALPEKVIKQESQAWVLLIDQLNLKEADIRPFLKEWKCSNEMIKTVQSVFYGLQIRKEQAFTADLLYQLGETQAILVEELLPFYGKTASLEKVLIDYHRLPIHSLKELAVNGNDLMTYFDKKPGKWLKEQLTSLEKAVIHQQVPNKKEELLQLAEQQQAK</sequence>
<keyword evidence="7 11" id="KW-0692">RNA repair</keyword>
<evidence type="ECO:0000313" key="16">
    <source>
        <dbReference type="EMBL" id="GEQ53932.1"/>
    </source>
</evidence>
<feature type="binding site" evidence="11">
    <location>
        <position position="159"/>
    </location>
    <ligand>
        <name>CTP</name>
        <dbReference type="ChEBI" id="CHEBI:37563"/>
    </ligand>
</feature>
<evidence type="ECO:0000256" key="5">
    <source>
        <dbReference type="ARBA" id="ARBA00022723"/>
    </source>
</evidence>
<dbReference type="Pfam" id="PF12627">
    <property type="entry name" value="PolyA_pol_RNAbd"/>
    <property type="match status" value="1"/>
</dbReference>
<feature type="binding site" evidence="11">
    <location>
        <position position="32"/>
    </location>
    <ligand>
        <name>CTP</name>
        <dbReference type="ChEBI" id="CHEBI:37563"/>
    </ligand>
</feature>
<comment type="miscellaneous">
    <text evidence="11">A single active site specifically recognizes both ATP and CTP and is responsible for their addition.</text>
</comment>
<comment type="caution">
    <text evidence="16">The sequence shown here is derived from an EMBL/GenBank/DDBJ whole genome shotgun (WGS) entry which is preliminary data.</text>
</comment>
<comment type="catalytic activity">
    <reaction evidence="11">
        <text>a tRNA with a 3' CCA end + 2 CTP + ATP = a tRNA with a 3' CCACCA end + 3 diphosphate</text>
        <dbReference type="Rhea" id="RHEA:76235"/>
        <dbReference type="Rhea" id="RHEA-COMP:10468"/>
        <dbReference type="Rhea" id="RHEA-COMP:18655"/>
        <dbReference type="ChEBI" id="CHEBI:30616"/>
        <dbReference type="ChEBI" id="CHEBI:33019"/>
        <dbReference type="ChEBI" id="CHEBI:37563"/>
        <dbReference type="ChEBI" id="CHEBI:83071"/>
        <dbReference type="ChEBI" id="CHEBI:195187"/>
    </reaction>
</comment>
<dbReference type="Pfam" id="PF01743">
    <property type="entry name" value="PolyA_pol"/>
    <property type="match status" value="1"/>
</dbReference>
<dbReference type="RefSeq" id="WP_202583669.1">
    <property type="nucleotide sequence ID" value="NZ_BKBO01000008.1"/>
</dbReference>
<feature type="binding site" evidence="11">
    <location>
        <position position="32"/>
    </location>
    <ligand>
        <name>ATP</name>
        <dbReference type="ChEBI" id="CHEBI:30616"/>
    </ligand>
</feature>
<dbReference type="EMBL" id="BKBO01000008">
    <property type="protein sequence ID" value="GEQ48854.1"/>
    <property type="molecule type" value="Genomic_DNA"/>
</dbReference>
<keyword evidence="18" id="KW-1185">Reference proteome</keyword>
<organism evidence="16 17">
    <name type="scientific">Tetragenococcus koreensis</name>
    <dbReference type="NCBI Taxonomy" id="290335"/>
    <lineage>
        <taxon>Bacteria</taxon>
        <taxon>Bacillati</taxon>
        <taxon>Bacillota</taxon>
        <taxon>Bacilli</taxon>
        <taxon>Lactobacillales</taxon>
        <taxon>Enterococcaceae</taxon>
        <taxon>Tetragenococcus</taxon>
    </lineage>
</organism>
<dbReference type="GO" id="GO:0000287">
    <property type="term" value="F:magnesium ion binding"/>
    <property type="evidence" value="ECO:0007669"/>
    <property type="project" value="UniProtKB-UniRule"/>
</dbReference>
<keyword evidence="4 11" id="KW-0548">Nucleotidyltransferase</keyword>
<dbReference type="GO" id="GO:0042245">
    <property type="term" value="P:RNA repair"/>
    <property type="evidence" value="ECO:0007669"/>
    <property type="project" value="UniProtKB-KW"/>
</dbReference>
<dbReference type="Pfam" id="PF13735">
    <property type="entry name" value="tRNA_NucTran2_2"/>
    <property type="match status" value="1"/>
</dbReference>
<evidence type="ECO:0000313" key="15">
    <source>
        <dbReference type="EMBL" id="GEQ48854.1"/>
    </source>
</evidence>
<feature type="binding site" evidence="11">
    <location>
        <position position="159"/>
    </location>
    <ligand>
        <name>ATP</name>
        <dbReference type="ChEBI" id="CHEBI:30616"/>
    </ligand>
</feature>
<evidence type="ECO:0000256" key="11">
    <source>
        <dbReference type="HAMAP-Rule" id="MF_01263"/>
    </source>
</evidence>
<keyword evidence="6 11" id="KW-0547">Nucleotide-binding</keyword>
<dbReference type="HAMAP" id="MF_01263">
    <property type="entry name" value="CCA_bact_type3"/>
    <property type="match status" value="1"/>
</dbReference>
<proteinExistence type="inferred from homology"/>
<dbReference type="InterPro" id="IPR050264">
    <property type="entry name" value="Bact_CCA-adding_enz_type3_sf"/>
</dbReference>
<keyword evidence="10 11" id="KW-0694">RNA-binding</keyword>
<feature type="binding site" evidence="11">
    <location>
        <position position="47"/>
    </location>
    <ligand>
        <name>Mg(2+)</name>
        <dbReference type="ChEBI" id="CHEBI:18420"/>
    </ligand>
</feature>
<evidence type="ECO:0000256" key="3">
    <source>
        <dbReference type="ARBA" id="ARBA00022694"/>
    </source>
</evidence>
<feature type="binding site" evidence="11">
    <location>
        <position position="162"/>
    </location>
    <ligand>
        <name>CTP</name>
        <dbReference type="ChEBI" id="CHEBI:37563"/>
    </ligand>
</feature>
<dbReference type="Gene3D" id="1.20.58.560">
    <property type="match status" value="1"/>
</dbReference>
<gene>
    <name evidence="16" type="primary">pcnB</name>
    <name evidence="11" type="synonym">cca</name>
    <name evidence="15" type="ORF">TK11N_07060</name>
    <name evidence="16" type="ORF">TK2N_07760</name>
</gene>
<comment type="catalytic activity">
    <reaction evidence="11">
        <text>a tRNA precursor + 2 CTP + ATP = a tRNA with a 3' CCA end + 3 diphosphate</text>
        <dbReference type="Rhea" id="RHEA:14433"/>
        <dbReference type="Rhea" id="RHEA-COMP:10465"/>
        <dbReference type="Rhea" id="RHEA-COMP:10468"/>
        <dbReference type="ChEBI" id="CHEBI:30616"/>
        <dbReference type="ChEBI" id="CHEBI:33019"/>
        <dbReference type="ChEBI" id="CHEBI:37563"/>
        <dbReference type="ChEBI" id="CHEBI:74896"/>
        <dbReference type="ChEBI" id="CHEBI:83071"/>
        <dbReference type="EC" id="2.7.7.72"/>
    </reaction>
</comment>
<protein>
    <recommendedName>
        <fullName evidence="11">CCA-adding enzyme</fullName>
        <ecNumber evidence="11">2.7.7.72</ecNumber>
    </recommendedName>
    <alternativeName>
        <fullName evidence="11">CCA tRNA nucleotidyltransferase</fullName>
    </alternativeName>
    <alternativeName>
        <fullName evidence="11">tRNA CCA-pyrophosphorylase</fullName>
    </alternativeName>
    <alternativeName>
        <fullName evidence="11">tRNA adenylyl-/cytidylyl- transferase</fullName>
    </alternativeName>
    <alternativeName>
        <fullName evidence="11">tRNA nucleotidyltransferase</fullName>
    </alternativeName>
    <alternativeName>
        <fullName evidence="11">tRNA-NT</fullName>
    </alternativeName>
</protein>
<feature type="binding site" evidence="11">
    <location>
        <position position="168"/>
    </location>
    <ligand>
        <name>ATP</name>
        <dbReference type="ChEBI" id="CHEBI:30616"/>
    </ligand>
</feature>
<dbReference type="SUPFAM" id="SSF81891">
    <property type="entry name" value="Poly A polymerase C-terminal region-like"/>
    <property type="match status" value="1"/>
</dbReference>
<feature type="binding site" evidence="11">
    <location>
        <position position="35"/>
    </location>
    <ligand>
        <name>CTP</name>
        <dbReference type="ChEBI" id="CHEBI:37563"/>
    </ligand>
</feature>
<evidence type="ECO:0000259" key="13">
    <source>
        <dbReference type="Pfam" id="PF12627"/>
    </source>
</evidence>
<dbReference type="InterPro" id="IPR032810">
    <property type="entry name" value="CCA-adding_enz_C"/>
</dbReference>
<dbReference type="SUPFAM" id="SSF81301">
    <property type="entry name" value="Nucleotidyltransferase"/>
    <property type="match status" value="1"/>
</dbReference>
<dbReference type="CDD" id="cd05398">
    <property type="entry name" value="NT_ClassII-CCAase"/>
    <property type="match status" value="1"/>
</dbReference>
<dbReference type="Gene3D" id="1.10.246.80">
    <property type="match status" value="1"/>
</dbReference>
<feature type="binding site" evidence="11">
    <location>
        <position position="162"/>
    </location>
    <ligand>
        <name>ATP</name>
        <dbReference type="ChEBI" id="CHEBI:30616"/>
    </ligand>
</feature>
<evidence type="ECO:0000256" key="2">
    <source>
        <dbReference type="ARBA" id="ARBA00022679"/>
    </source>
</evidence>
<accession>A0AAN4RK62</accession>
<feature type="domain" description="CCA-adding enzyme C-terminal" evidence="14">
    <location>
        <begin position="251"/>
        <end position="395"/>
    </location>
</feature>
<feature type="binding site" evidence="11">
    <location>
        <position position="165"/>
    </location>
    <ligand>
        <name>ATP</name>
        <dbReference type="ChEBI" id="CHEBI:30616"/>
    </ligand>
</feature>
<feature type="binding site" evidence="11">
    <location>
        <position position="165"/>
    </location>
    <ligand>
        <name>CTP</name>
        <dbReference type="ChEBI" id="CHEBI:37563"/>
    </ligand>
</feature>
<reference evidence="16" key="1">
    <citation type="submission" date="2019-08" db="EMBL/GenBank/DDBJ databases">
        <authorList>
            <person name="Ishikawa M."/>
            <person name="Suzuki T."/>
            <person name="Matsutani M."/>
        </authorList>
    </citation>
    <scope>NUCLEOTIDE SEQUENCE</scope>
    <source>
        <strain evidence="16">7C1</strain>
        <strain evidence="15">8C4</strain>
    </source>
</reference>
<name>A0AAN4RK62_9ENTE</name>
<keyword evidence="9 11" id="KW-0460">Magnesium</keyword>
<evidence type="ECO:0000256" key="8">
    <source>
        <dbReference type="ARBA" id="ARBA00022840"/>
    </source>
</evidence>
<dbReference type="EMBL" id="BKBQ01000009">
    <property type="protein sequence ID" value="GEQ53932.1"/>
    <property type="molecule type" value="Genomic_DNA"/>
</dbReference>
<dbReference type="InterPro" id="IPR002646">
    <property type="entry name" value="PolA_pol_head_dom"/>
</dbReference>
<dbReference type="GO" id="GO:0005524">
    <property type="term" value="F:ATP binding"/>
    <property type="evidence" value="ECO:0007669"/>
    <property type="project" value="UniProtKB-UniRule"/>
</dbReference>
<feature type="binding site" evidence="11">
    <location>
        <position position="35"/>
    </location>
    <ligand>
        <name>ATP</name>
        <dbReference type="ChEBI" id="CHEBI:30616"/>
    </ligand>
</feature>
<evidence type="ECO:0000313" key="17">
    <source>
        <dbReference type="Proteomes" id="UP000886597"/>
    </source>
</evidence>
<dbReference type="Gene3D" id="1.10.110.30">
    <property type="match status" value="1"/>
</dbReference>
<dbReference type="InterPro" id="IPR043519">
    <property type="entry name" value="NT_sf"/>
</dbReference>
<evidence type="ECO:0000259" key="12">
    <source>
        <dbReference type="Pfam" id="PF01743"/>
    </source>
</evidence>
<feature type="binding site" evidence="11">
    <location>
        <position position="116"/>
    </location>
    <ligand>
        <name>ATP</name>
        <dbReference type="ChEBI" id="CHEBI:30616"/>
    </ligand>
</feature>
<feature type="binding site" evidence="11">
    <location>
        <position position="45"/>
    </location>
    <ligand>
        <name>Mg(2+)</name>
        <dbReference type="ChEBI" id="CHEBI:18420"/>
    </ligand>
</feature>
<evidence type="ECO:0000313" key="18">
    <source>
        <dbReference type="Proteomes" id="UP000886607"/>
    </source>
</evidence>
<dbReference type="Proteomes" id="UP000886607">
    <property type="component" value="Unassembled WGS sequence"/>
</dbReference>
<dbReference type="NCBIfam" id="NF009814">
    <property type="entry name" value="PRK13299.1"/>
    <property type="match status" value="1"/>
</dbReference>
<dbReference type="PANTHER" id="PTHR46173:SF1">
    <property type="entry name" value="CCA TRNA NUCLEOTIDYLTRANSFERASE 1, MITOCHONDRIAL"/>
    <property type="match status" value="1"/>
</dbReference>
<evidence type="ECO:0000256" key="7">
    <source>
        <dbReference type="ARBA" id="ARBA00022800"/>
    </source>
</evidence>
<dbReference type="Proteomes" id="UP000886597">
    <property type="component" value="Unassembled WGS sequence"/>
</dbReference>
<feature type="binding site" evidence="11">
    <location>
        <position position="116"/>
    </location>
    <ligand>
        <name>CTP</name>
        <dbReference type="ChEBI" id="CHEBI:37563"/>
    </ligand>
</feature>
<keyword evidence="5 11" id="KW-0479">Metal-binding</keyword>
<evidence type="ECO:0000259" key="14">
    <source>
        <dbReference type="Pfam" id="PF13735"/>
    </source>
</evidence>
<dbReference type="AlphaFoldDB" id="A0AAN4RK62"/>
<dbReference type="PANTHER" id="PTHR46173">
    <property type="entry name" value="CCA TRNA NUCLEOTIDYLTRANSFERASE 1, MITOCHONDRIAL"/>
    <property type="match status" value="1"/>
</dbReference>
<dbReference type="InterPro" id="IPR023068">
    <property type="entry name" value="CCA-adding_enz_firmicutes"/>
</dbReference>